<reference evidence="2" key="1">
    <citation type="journal article" date="2019" name="Int. J. Syst. Evol. Microbiol.">
        <title>The Global Catalogue of Microorganisms (GCM) 10K type strain sequencing project: providing services to taxonomists for standard genome sequencing and annotation.</title>
        <authorList>
            <consortium name="The Broad Institute Genomics Platform"/>
            <consortium name="The Broad Institute Genome Sequencing Center for Infectious Disease"/>
            <person name="Wu L."/>
            <person name="Ma J."/>
        </authorList>
    </citation>
    <scope>NUCLEOTIDE SEQUENCE [LARGE SCALE GENOMIC DNA]</scope>
    <source>
        <strain evidence="2">KCTC 22228</strain>
    </source>
</reference>
<sequence length="100" mass="10948">MPGDVQDVFGFALHLAQTNGKHAQTKPLKGFGSAGVLEVVEDHHGDTYRAVYTVKFGNTIYVLHCFQKKSTKGVSTPKPDLDKIRERLKAAEQHAKGQAS</sequence>
<evidence type="ECO:0008006" key="3">
    <source>
        <dbReference type="Google" id="ProtNLM"/>
    </source>
</evidence>
<keyword evidence="2" id="KW-1185">Reference proteome</keyword>
<evidence type="ECO:0000313" key="1">
    <source>
        <dbReference type="EMBL" id="GGY11406.1"/>
    </source>
</evidence>
<dbReference type="Proteomes" id="UP000653056">
    <property type="component" value="Unassembled WGS sequence"/>
</dbReference>
<gene>
    <name evidence="1" type="ORF">GCM10007160_43030</name>
</gene>
<comment type="caution">
    <text evidence="1">The sequence shown here is derived from an EMBL/GenBank/DDBJ whole genome shotgun (WGS) entry which is preliminary data.</text>
</comment>
<dbReference type="EMBL" id="BMXS01000044">
    <property type="protein sequence ID" value="GGY11406.1"/>
    <property type="molecule type" value="Genomic_DNA"/>
</dbReference>
<dbReference type="InterPro" id="IPR009241">
    <property type="entry name" value="HigB-like"/>
</dbReference>
<proteinExistence type="predicted"/>
<protein>
    <recommendedName>
        <fullName evidence="3">Addiction module toxin RelE</fullName>
    </recommendedName>
</protein>
<accession>A0ABQ2ZBN2</accession>
<evidence type="ECO:0000313" key="2">
    <source>
        <dbReference type="Proteomes" id="UP000653056"/>
    </source>
</evidence>
<name>A0ABQ2ZBN2_9GAMM</name>
<organism evidence="1 2">
    <name type="scientific">Litchfieldella qijiaojingensis</name>
    <dbReference type="NCBI Taxonomy" id="980347"/>
    <lineage>
        <taxon>Bacteria</taxon>
        <taxon>Pseudomonadati</taxon>
        <taxon>Pseudomonadota</taxon>
        <taxon>Gammaproteobacteria</taxon>
        <taxon>Oceanospirillales</taxon>
        <taxon>Halomonadaceae</taxon>
        <taxon>Litchfieldella</taxon>
    </lineage>
</organism>
<dbReference type="Pfam" id="PF05973">
    <property type="entry name" value="Gp49"/>
    <property type="match status" value="1"/>
</dbReference>